<dbReference type="GO" id="GO:0016301">
    <property type="term" value="F:kinase activity"/>
    <property type="evidence" value="ECO:0007669"/>
    <property type="project" value="UniProtKB-KW"/>
</dbReference>
<organism evidence="7 8">
    <name type="scientific">candidate division KSB3 bacterium</name>
    <dbReference type="NCBI Taxonomy" id="2044937"/>
    <lineage>
        <taxon>Bacteria</taxon>
        <taxon>candidate division KSB3</taxon>
    </lineage>
</organism>
<evidence type="ECO:0000256" key="4">
    <source>
        <dbReference type="ARBA" id="ARBA00022777"/>
    </source>
</evidence>
<dbReference type="PANTHER" id="PTHR43085">
    <property type="entry name" value="HEXOKINASE FAMILY MEMBER"/>
    <property type="match status" value="1"/>
</dbReference>
<dbReference type="CDD" id="cd01166">
    <property type="entry name" value="KdgK"/>
    <property type="match status" value="1"/>
</dbReference>
<accession>A0A9D5Q5U6</accession>
<name>A0A9D5Q5U6_9BACT</name>
<dbReference type="InterPro" id="IPR011611">
    <property type="entry name" value="PfkB_dom"/>
</dbReference>
<evidence type="ECO:0000259" key="6">
    <source>
        <dbReference type="Pfam" id="PF00294"/>
    </source>
</evidence>
<protein>
    <submittedName>
        <fullName evidence="7">Sugar kinase</fullName>
    </submittedName>
</protein>
<dbReference type="PANTHER" id="PTHR43085:SF1">
    <property type="entry name" value="PSEUDOURIDINE KINASE-RELATED"/>
    <property type="match status" value="1"/>
</dbReference>
<comment type="caution">
    <text evidence="7">The sequence shown here is derived from an EMBL/GenBank/DDBJ whole genome shotgun (WGS) entry which is preliminary data.</text>
</comment>
<proteinExistence type="inferred from homology"/>
<evidence type="ECO:0000313" key="7">
    <source>
        <dbReference type="EMBL" id="MBD3324718.1"/>
    </source>
</evidence>
<feature type="domain" description="Carbohydrate kinase PfkB" evidence="6">
    <location>
        <begin position="33"/>
        <end position="298"/>
    </location>
</feature>
<dbReference type="Pfam" id="PF00294">
    <property type="entry name" value="PfkB"/>
    <property type="match status" value="1"/>
</dbReference>
<gene>
    <name evidence="7" type="ORF">GF339_09045</name>
</gene>
<keyword evidence="2" id="KW-0808">Transferase</keyword>
<reference evidence="7" key="1">
    <citation type="submission" date="2019-11" db="EMBL/GenBank/DDBJ databases">
        <title>Microbial mats filling the niche in hypersaline microbial mats.</title>
        <authorList>
            <person name="Wong H.L."/>
            <person name="Macleod F.I."/>
            <person name="White R.A. III"/>
            <person name="Burns B.P."/>
        </authorList>
    </citation>
    <scope>NUCLEOTIDE SEQUENCE</scope>
    <source>
        <strain evidence="7">Rbin_158</strain>
    </source>
</reference>
<dbReference type="InterPro" id="IPR050306">
    <property type="entry name" value="PfkB_Carbo_kinase"/>
</dbReference>
<keyword evidence="4 7" id="KW-0418">Kinase</keyword>
<keyword evidence="3" id="KW-0547">Nucleotide-binding</keyword>
<evidence type="ECO:0000256" key="5">
    <source>
        <dbReference type="ARBA" id="ARBA00022840"/>
    </source>
</evidence>
<evidence type="ECO:0000256" key="2">
    <source>
        <dbReference type="ARBA" id="ARBA00022679"/>
    </source>
</evidence>
<evidence type="ECO:0000256" key="3">
    <source>
        <dbReference type="ARBA" id="ARBA00022741"/>
    </source>
</evidence>
<dbReference type="Proteomes" id="UP000649604">
    <property type="component" value="Unassembled WGS sequence"/>
</dbReference>
<evidence type="ECO:0000256" key="1">
    <source>
        <dbReference type="ARBA" id="ARBA00010688"/>
    </source>
</evidence>
<dbReference type="EMBL" id="WJJP01000284">
    <property type="protein sequence ID" value="MBD3324718.1"/>
    <property type="molecule type" value="Genomic_DNA"/>
</dbReference>
<dbReference type="SUPFAM" id="SSF53613">
    <property type="entry name" value="Ribokinase-like"/>
    <property type="match status" value="1"/>
</dbReference>
<dbReference type="InterPro" id="IPR002173">
    <property type="entry name" value="Carboh/pur_kinase_PfkB_CS"/>
</dbReference>
<dbReference type="PROSITE" id="PS00584">
    <property type="entry name" value="PFKB_KINASES_2"/>
    <property type="match status" value="1"/>
</dbReference>
<dbReference type="InterPro" id="IPR029056">
    <property type="entry name" value="Ribokinase-like"/>
</dbReference>
<comment type="similarity">
    <text evidence="1">Belongs to the carbohydrate kinase PfkB family.</text>
</comment>
<evidence type="ECO:0000313" key="8">
    <source>
        <dbReference type="Proteomes" id="UP000649604"/>
    </source>
</evidence>
<dbReference type="Gene3D" id="3.40.1190.20">
    <property type="match status" value="1"/>
</dbReference>
<keyword evidence="5" id="KW-0067">ATP-binding</keyword>
<sequence length="319" mass="35233">MSRHPVEVASFGEPLIGIYPPLNCSLGDDVPLSKTWGGDTSNAALALSKLGHTAAYVTRVGDDGFGQSFLKLWRAHGVDTSQVTLDHVHRTGLYFISYQDGQHQFTYYRKDSAASWISAEDIDWEFLREVRVLHLSGISQAISRQALDVAFDLLHFAREHQILISYDVNYRPPLWRRDLAKAVITHTIEEYADILALTDEEMQFLGWGTTPETLTRHLRRVPALCAVKMGTRGSYLYRDGSGLRVPAFPIDAVDTVGAGDTFDSGLIVGVLEAMEFEDLAAFANAAAALTCRDVGPLRAQPSREEVEQLLQGQGGEDHA</sequence>
<dbReference type="AlphaFoldDB" id="A0A9D5Q5U6"/>
<dbReference type="GO" id="GO:0005524">
    <property type="term" value="F:ATP binding"/>
    <property type="evidence" value="ECO:0007669"/>
    <property type="project" value="UniProtKB-KW"/>
</dbReference>